<feature type="non-terminal residue" evidence="1">
    <location>
        <position position="48"/>
    </location>
</feature>
<sequence>MQRSRSISTRFAIVSVSVAFTLRAHFGAGRFADDDASLLVNAAGNQRT</sequence>
<gene>
    <name evidence="1" type="ORF">S01H1_29864</name>
</gene>
<organism evidence="1">
    <name type="scientific">marine sediment metagenome</name>
    <dbReference type="NCBI Taxonomy" id="412755"/>
    <lineage>
        <taxon>unclassified sequences</taxon>
        <taxon>metagenomes</taxon>
        <taxon>ecological metagenomes</taxon>
    </lineage>
</organism>
<name>X0TJ04_9ZZZZ</name>
<proteinExistence type="predicted"/>
<accession>X0TJ04</accession>
<reference evidence="1" key="1">
    <citation type="journal article" date="2014" name="Front. Microbiol.">
        <title>High frequency of phylogenetically diverse reductive dehalogenase-homologous genes in deep subseafloor sedimentary metagenomes.</title>
        <authorList>
            <person name="Kawai M."/>
            <person name="Futagami T."/>
            <person name="Toyoda A."/>
            <person name="Takaki Y."/>
            <person name="Nishi S."/>
            <person name="Hori S."/>
            <person name="Arai W."/>
            <person name="Tsubouchi T."/>
            <person name="Morono Y."/>
            <person name="Uchiyama I."/>
            <person name="Ito T."/>
            <person name="Fujiyama A."/>
            <person name="Inagaki F."/>
            <person name="Takami H."/>
        </authorList>
    </citation>
    <scope>NUCLEOTIDE SEQUENCE</scope>
    <source>
        <strain evidence="1">Expedition CK06-06</strain>
    </source>
</reference>
<evidence type="ECO:0000313" key="1">
    <source>
        <dbReference type="EMBL" id="GAF93498.1"/>
    </source>
</evidence>
<protein>
    <submittedName>
        <fullName evidence="1">Uncharacterized protein</fullName>
    </submittedName>
</protein>
<comment type="caution">
    <text evidence="1">The sequence shown here is derived from an EMBL/GenBank/DDBJ whole genome shotgun (WGS) entry which is preliminary data.</text>
</comment>
<dbReference type="AlphaFoldDB" id="X0TJ04"/>
<dbReference type="EMBL" id="BARS01018352">
    <property type="protein sequence ID" value="GAF93498.1"/>
    <property type="molecule type" value="Genomic_DNA"/>
</dbReference>